<protein>
    <recommendedName>
        <fullName evidence="3">DDE Tnp4 domain-containing protein</fullName>
    </recommendedName>
</protein>
<keyword evidence="2" id="KW-1185">Reference proteome</keyword>
<accession>A0A0C3NAK1</accession>
<dbReference type="InterPro" id="IPR045249">
    <property type="entry name" value="HARBI1-like"/>
</dbReference>
<gene>
    <name evidence="1" type="ORF">M404DRAFT_93625</name>
</gene>
<name>A0A0C3NAK1_PISTI</name>
<feature type="non-terminal residue" evidence="1">
    <location>
        <position position="1"/>
    </location>
</feature>
<dbReference type="EMBL" id="KN832289">
    <property type="protein sequence ID" value="KIN92940.1"/>
    <property type="molecule type" value="Genomic_DNA"/>
</dbReference>
<sequence length="82" mass="9258">EWFQHSGDTISRVFHWVLEACISPPVYGSYVKLPGHNAPIPPEIYGQPKFYPFFKDALGAIDGTHIAVLAPTYMQAPYQNHK</sequence>
<reference evidence="1 2" key="1">
    <citation type="submission" date="2014-04" db="EMBL/GenBank/DDBJ databases">
        <authorList>
            <consortium name="DOE Joint Genome Institute"/>
            <person name="Kuo A."/>
            <person name="Kohler A."/>
            <person name="Costa M.D."/>
            <person name="Nagy L.G."/>
            <person name="Floudas D."/>
            <person name="Copeland A."/>
            <person name="Barry K.W."/>
            <person name="Cichocki N."/>
            <person name="Veneault-Fourrey C."/>
            <person name="LaButti K."/>
            <person name="Lindquist E.A."/>
            <person name="Lipzen A."/>
            <person name="Lundell T."/>
            <person name="Morin E."/>
            <person name="Murat C."/>
            <person name="Sun H."/>
            <person name="Tunlid A."/>
            <person name="Henrissat B."/>
            <person name="Grigoriev I.V."/>
            <person name="Hibbett D.S."/>
            <person name="Martin F."/>
            <person name="Nordberg H.P."/>
            <person name="Cantor M.N."/>
            <person name="Hua S.X."/>
        </authorList>
    </citation>
    <scope>NUCLEOTIDE SEQUENCE [LARGE SCALE GENOMIC DNA]</scope>
    <source>
        <strain evidence="1 2">Marx 270</strain>
    </source>
</reference>
<dbReference type="HOGENOM" id="CLU_040082_6_1_1"/>
<proteinExistence type="predicted"/>
<reference evidence="2" key="2">
    <citation type="submission" date="2015-01" db="EMBL/GenBank/DDBJ databases">
        <title>Evolutionary Origins and Diversification of the Mycorrhizal Mutualists.</title>
        <authorList>
            <consortium name="DOE Joint Genome Institute"/>
            <consortium name="Mycorrhizal Genomics Consortium"/>
            <person name="Kohler A."/>
            <person name="Kuo A."/>
            <person name="Nagy L.G."/>
            <person name="Floudas D."/>
            <person name="Copeland A."/>
            <person name="Barry K.W."/>
            <person name="Cichocki N."/>
            <person name="Veneault-Fourrey C."/>
            <person name="LaButti K."/>
            <person name="Lindquist E.A."/>
            <person name="Lipzen A."/>
            <person name="Lundell T."/>
            <person name="Morin E."/>
            <person name="Murat C."/>
            <person name="Riley R."/>
            <person name="Ohm R."/>
            <person name="Sun H."/>
            <person name="Tunlid A."/>
            <person name="Henrissat B."/>
            <person name="Grigoriev I.V."/>
            <person name="Hibbett D.S."/>
            <person name="Martin F."/>
        </authorList>
    </citation>
    <scope>NUCLEOTIDE SEQUENCE [LARGE SCALE GENOMIC DNA]</scope>
    <source>
        <strain evidence="2">Marx 270</strain>
    </source>
</reference>
<organism evidence="1 2">
    <name type="scientific">Pisolithus tinctorius Marx 270</name>
    <dbReference type="NCBI Taxonomy" id="870435"/>
    <lineage>
        <taxon>Eukaryota</taxon>
        <taxon>Fungi</taxon>
        <taxon>Dikarya</taxon>
        <taxon>Basidiomycota</taxon>
        <taxon>Agaricomycotina</taxon>
        <taxon>Agaricomycetes</taxon>
        <taxon>Agaricomycetidae</taxon>
        <taxon>Boletales</taxon>
        <taxon>Sclerodermatineae</taxon>
        <taxon>Pisolithaceae</taxon>
        <taxon>Pisolithus</taxon>
    </lineage>
</organism>
<evidence type="ECO:0000313" key="1">
    <source>
        <dbReference type="EMBL" id="KIN92940.1"/>
    </source>
</evidence>
<dbReference type="OrthoDB" id="1681765at2759"/>
<dbReference type="InParanoid" id="A0A0C3NAK1"/>
<dbReference type="PANTHER" id="PTHR22930:SF221">
    <property type="entry name" value="NUCLEASE HARBI1"/>
    <property type="match status" value="1"/>
</dbReference>
<dbReference type="Proteomes" id="UP000054217">
    <property type="component" value="Unassembled WGS sequence"/>
</dbReference>
<dbReference type="STRING" id="870435.A0A0C3NAK1"/>
<feature type="non-terminal residue" evidence="1">
    <location>
        <position position="82"/>
    </location>
</feature>
<dbReference type="AlphaFoldDB" id="A0A0C3NAK1"/>
<dbReference type="PANTHER" id="PTHR22930">
    <property type="match status" value="1"/>
</dbReference>
<evidence type="ECO:0000313" key="2">
    <source>
        <dbReference type="Proteomes" id="UP000054217"/>
    </source>
</evidence>
<evidence type="ECO:0008006" key="3">
    <source>
        <dbReference type="Google" id="ProtNLM"/>
    </source>
</evidence>